<dbReference type="SUPFAM" id="SSF57625">
    <property type="entry name" value="Invertebrate chitin-binding proteins"/>
    <property type="match status" value="2"/>
</dbReference>
<sequence>MNTLTIIAFTVIIIPVCSTNICDGSKKVHWKRDPSDCGVFYLCFGTLQHKYKCEKDQVYDEERKTCVEKGSEHDKCSKESDLSINASPVAICKQSNSVFLTYEESCSKYIDCTTHSVEECPYPLLFDENINRCVQPEKANCGSRILYKDPCDYDENQCRSVQGCVPCYVRYPSCKGLPNGLNPWTGREGSPYFAVCKNERVVYNDKCDFENKKEIFNPEKLFCESMYK</sequence>
<dbReference type="EMBL" id="CACVKT020007509">
    <property type="protein sequence ID" value="CAC5408084.1"/>
    <property type="molecule type" value="Genomic_DNA"/>
</dbReference>
<dbReference type="PROSITE" id="PS50940">
    <property type="entry name" value="CHIT_BIND_II"/>
    <property type="match status" value="2"/>
</dbReference>
<proteinExistence type="predicted"/>
<keyword evidence="4" id="KW-1185">Reference proteome</keyword>
<name>A0A6J8DLQ0_MYTCO</name>
<evidence type="ECO:0000313" key="3">
    <source>
        <dbReference type="EMBL" id="CAC5408084.1"/>
    </source>
</evidence>
<feature type="chain" id="PRO_5026693988" description="Chitin-binding type-2 domain-containing protein" evidence="1">
    <location>
        <begin position="19"/>
        <end position="228"/>
    </location>
</feature>
<feature type="domain" description="Chitin-binding type-2" evidence="2">
    <location>
        <begin position="19"/>
        <end position="78"/>
    </location>
</feature>
<keyword evidence="1" id="KW-0732">Signal</keyword>
<dbReference type="Pfam" id="PF01607">
    <property type="entry name" value="CBM_14"/>
    <property type="match status" value="2"/>
</dbReference>
<dbReference type="InterPro" id="IPR002557">
    <property type="entry name" value="Chitin-bd_dom"/>
</dbReference>
<evidence type="ECO:0000256" key="1">
    <source>
        <dbReference type="SAM" id="SignalP"/>
    </source>
</evidence>
<protein>
    <recommendedName>
        <fullName evidence="2">Chitin-binding type-2 domain-containing protein</fullName>
    </recommendedName>
</protein>
<feature type="signal peptide" evidence="1">
    <location>
        <begin position="1"/>
        <end position="18"/>
    </location>
</feature>
<evidence type="ECO:0000259" key="2">
    <source>
        <dbReference type="PROSITE" id="PS50940"/>
    </source>
</evidence>
<dbReference type="GO" id="GO:0005576">
    <property type="term" value="C:extracellular region"/>
    <property type="evidence" value="ECO:0007669"/>
    <property type="project" value="InterPro"/>
</dbReference>
<dbReference type="SMART" id="SM00494">
    <property type="entry name" value="ChtBD2"/>
    <property type="match status" value="2"/>
</dbReference>
<gene>
    <name evidence="3" type="ORF">MCOR_41497</name>
</gene>
<dbReference type="GO" id="GO:0008061">
    <property type="term" value="F:chitin binding"/>
    <property type="evidence" value="ECO:0007669"/>
    <property type="project" value="InterPro"/>
</dbReference>
<dbReference type="InterPro" id="IPR036508">
    <property type="entry name" value="Chitin-bd_dom_sf"/>
</dbReference>
<reference evidence="3 4" key="1">
    <citation type="submission" date="2020-06" db="EMBL/GenBank/DDBJ databases">
        <authorList>
            <person name="Li R."/>
            <person name="Bekaert M."/>
        </authorList>
    </citation>
    <scope>NUCLEOTIDE SEQUENCE [LARGE SCALE GENOMIC DNA]</scope>
    <source>
        <strain evidence="4">wild</strain>
    </source>
</reference>
<evidence type="ECO:0000313" key="4">
    <source>
        <dbReference type="Proteomes" id="UP000507470"/>
    </source>
</evidence>
<accession>A0A6J8DLQ0</accession>
<feature type="domain" description="Chitin-binding type-2" evidence="2">
    <location>
        <begin position="89"/>
        <end position="143"/>
    </location>
</feature>
<organism evidence="3 4">
    <name type="scientific">Mytilus coruscus</name>
    <name type="common">Sea mussel</name>
    <dbReference type="NCBI Taxonomy" id="42192"/>
    <lineage>
        <taxon>Eukaryota</taxon>
        <taxon>Metazoa</taxon>
        <taxon>Spiralia</taxon>
        <taxon>Lophotrochozoa</taxon>
        <taxon>Mollusca</taxon>
        <taxon>Bivalvia</taxon>
        <taxon>Autobranchia</taxon>
        <taxon>Pteriomorphia</taxon>
        <taxon>Mytilida</taxon>
        <taxon>Mytiloidea</taxon>
        <taxon>Mytilidae</taxon>
        <taxon>Mytilinae</taxon>
        <taxon>Mytilus</taxon>
    </lineage>
</organism>
<dbReference type="OrthoDB" id="6020543at2759"/>
<dbReference type="Gene3D" id="2.170.140.10">
    <property type="entry name" value="Chitin binding domain"/>
    <property type="match status" value="2"/>
</dbReference>
<dbReference type="Proteomes" id="UP000507470">
    <property type="component" value="Unassembled WGS sequence"/>
</dbReference>
<dbReference type="AlphaFoldDB" id="A0A6J8DLQ0"/>